<dbReference type="CDD" id="cd17624">
    <property type="entry name" value="REC_OmpR_PmrA-like"/>
    <property type="match status" value="1"/>
</dbReference>
<dbReference type="InterPro" id="IPR036388">
    <property type="entry name" value="WH-like_DNA-bd_sf"/>
</dbReference>
<dbReference type="OrthoDB" id="9802426at2"/>
<name>A0A1X7FFZ7_9PROT</name>
<reference evidence="10 11" key="1">
    <citation type="submission" date="2017-04" db="EMBL/GenBank/DDBJ databases">
        <authorList>
            <person name="Afonso C.L."/>
            <person name="Miller P.J."/>
            <person name="Scott M.A."/>
            <person name="Spackman E."/>
            <person name="Goraichik I."/>
            <person name="Dimitrov K.M."/>
            <person name="Suarez D.L."/>
            <person name="Swayne D.E."/>
        </authorList>
    </citation>
    <scope>NUCLEOTIDE SEQUENCE [LARGE SCALE GENOMIC DNA]</scope>
    <source>
        <strain evidence="10 11">A2P</strain>
    </source>
</reference>
<dbReference type="SMART" id="SM00448">
    <property type="entry name" value="REC"/>
    <property type="match status" value="1"/>
</dbReference>
<keyword evidence="2" id="KW-0902">Two-component regulatory system</keyword>
<evidence type="ECO:0000256" key="1">
    <source>
        <dbReference type="ARBA" id="ARBA00022553"/>
    </source>
</evidence>
<dbReference type="Gene3D" id="3.40.50.2300">
    <property type="match status" value="1"/>
</dbReference>
<dbReference type="EMBL" id="FXAK01000005">
    <property type="protein sequence ID" value="SMF51527.1"/>
    <property type="molecule type" value="Genomic_DNA"/>
</dbReference>
<dbReference type="GO" id="GO:0006355">
    <property type="term" value="P:regulation of DNA-templated transcription"/>
    <property type="evidence" value="ECO:0007669"/>
    <property type="project" value="InterPro"/>
</dbReference>
<dbReference type="GO" id="GO:0005829">
    <property type="term" value="C:cytosol"/>
    <property type="evidence" value="ECO:0007669"/>
    <property type="project" value="TreeGrafter"/>
</dbReference>
<proteinExistence type="predicted"/>
<dbReference type="STRING" id="286727.SAMN02982917_2829"/>
<evidence type="ECO:0000259" key="8">
    <source>
        <dbReference type="PROSITE" id="PS50110"/>
    </source>
</evidence>
<evidence type="ECO:0000256" key="2">
    <source>
        <dbReference type="ARBA" id="ARBA00023012"/>
    </source>
</evidence>
<dbReference type="Pfam" id="PF00486">
    <property type="entry name" value="Trans_reg_C"/>
    <property type="match status" value="1"/>
</dbReference>
<dbReference type="PANTHER" id="PTHR48111:SF67">
    <property type="entry name" value="TRANSCRIPTIONAL REGULATORY PROTEIN TCTD"/>
    <property type="match status" value="1"/>
</dbReference>
<dbReference type="GO" id="GO:0000156">
    <property type="term" value="F:phosphorelay response regulator activity"/>
    <property type="evidence" value="ECO:0007669"/>
    <property type="project" value="TreeGrafter"/>
</dbReference>
<evidence type="ECO:0000259" key="9">
    <source>
        <dbReference type="PROSITE" id="PS51755"/>
    </source>
</evidence>
<dbReference type="InterPro" id="IPR039420">
    <property type="entry name" value="WalR-like"/>
</dbReference>
<sequence>MRILVIEDAEDLADAVIDSLRGLGHAVDWAADGHQGDELLRTETYQLIILDVMLPGPDGQALLRQLRRRGDRTPVLVTTARSQIDTKIHLLDLGADDYIVKPFDLRELEARCRALLRRSHGMASSEAVFGNLAFDAAGRTASIDGRPLDLSAREFRLLELFLGNLGRVLTRTTLIDQLFDLEQAVTPNAVEMSVSRLRRKLEGASVVIRTVHGVGYVGEKQNAG</sequence>
<keyword evidence="5" id="KW-0804">Transcription</keyword>
<dbReference type="InterPro" id="IPR011006">
    <property type="entry name" value="CheY-like_superfamily"/>
</dbReference>
<dbReference type="PROSITE" id="PS50110">
    <property type="entry name" value="RESPONSE_REGULATORY"/>
    <property type="match status" value="1"/>
</dbReference>
<protein>
    <submittedName>
        <fullName evidence="10">Two-component system, OmpR family, response regulator TctD</fullName>
    </submittedName>
</protein>
<evidence type="ECO:0000256" key="4">
    <source>
        <dbReference type="ARBA" id="ARBA00023125"/>
    </source>
</evidence>
<dbReference type="InterPro" id="IPR001789">
    <property type="entry name" value="Sig_transdc_resp-reg_receiver"/>
</dbReference>
<feature type="domain" description="Response regulatory" evidence="8">
    <location>
        <begin position="2"/>
        <end position="116"/>
    </location>
</feature>
<organism evidence="10 11">
    <name type="scientific">Azospirillum oryzae</name>
    <dbReference type="NCBI Taxonomy" id="286727"/>
    <lineage>
        <taxon>Bacteria</taxon>
        <taxon>Pseudomonadati</taxon>
        <taxon>Pseudomonadota</taxon>
        <taxon>Alphaproteobacteria</taxon>
        <taxon>Rhodospirillales</taxon>
        <taxon>Azospirillaceae</taxon>
        <taxon>Azospirillum</taxon>
    </lineage>
</organism>
<evidence type="ECO:0000256" key="3">
    <source>
        <dbReference type="ARBA" id="ARBA00023015"/>
    </source>
</evidence>
<dbReference type="Gene3D" id="6.10.250.690">
    <property type="match status" value="1"/>
</dbReference>
<dbReference type="SMART" id="SM00862">
    <property type="entry name" value="Trans_reg_C"/>
    <property type="match status" value="1"/>
</dbReference>
<evidence type="ECO:0000313" key="11">
    <source>
        <dbReference type="Proteomes" id="UP000192936"/>
    </source>
</evidence>
<keyword evidence="4 7" id="KW-0238">DNA-binding</keyword>
<dbReference type="CDD" id="cd00383">
    <property type="entry name" value="trans_reg_C"/>
    <property type="match status" value="1"/>
</dbReference>
<keyword evidence="3" id="KW-0805">Transcription regulation</keyword>
<feature type="modified residue" description="4-aspartylphosphate" evidence="6">
    <location>
        <position position="51"/>
    </location>
</feature>
<dbReference type="GO" id="GO:0032993">
    <property type="term" value="C:protein-DNA complex"/>
    <property type="evidence" value="ECO:0007669"/>
    <property type="project" value="TreeGrafter"/>
</dbReference>
<feature type="DNA-binding region" description="OmpR/PhoB-type" evidence="7">
    <location>
        <begin position="124"/>
        <end position="220"/>
    </location>
</feature>
<evidence type="ECO:0000256" key="6">
    <source>
        <dbReference type="PROSITE-ProRule" id="PRU00169"/>
    </source>
</evidence>
<dbReference type="SUPFAM" id="SSF52172">
    <property type="entry name" value="CheY-like"/>
    <property type="match status" value="1"/>
</dbReference>
<feature type="domain" description="OmpR/PhoB-type" evidence="9">
    <location>
        <begin position="124"/>
        <end position="220"/>
    </location>
</feature>
<evidence type="ECO:0000313" key="10">
    <source>
        <dbReference type="EMBL" id="SMF51527.1"/>
    </source>
</evidence>
<dbReference type="FunFam" id="3.40.50.2300:FF:000002">
    <property type="entry name" value="DNA-binding response regulator PhoP"/>
    <property type="match status" value="1"/>
</dbReference>
<gene>
    <name evidence="10" type="ORF">SAMN02982917_2829</name>
</gene>
<dbReference type="AlphaFoldDB" id="A0A1X7FFZ7"/>
<dbReference type="InterPro" id="IPR001867">
    <property type="entry name" value="OmpR/PhoB-type_DNA-bd"/>
</dbReference>
<dbReference type="PANTHER" id="PTHR48111">
    <property type="entry name" value="REGULATOR OF RPOS"/>
    <property type="match status" value="1"/>
</dbReference>
<evidence type="ECO:0000256" key="7">
    <source>
        <dbReference type="PROSITE-ProRule" id="PRU01091"/>
    </source>
</evidence>
<evidence type="ECO:0000256" key="5">
    <source>
        <dbReference type="ARBA" id="ARBA00023163"/>
    </source>
</evidence>
<keyword evidence="1 6" id="KW-0597">Phosphoprotein</keyword>
<dbReference type="Proteomes" id="UP000192936">
    <property type="component" value="Unassembled WGS sequence"/>
</dbReference>
<dbReference type="Pfam" id="PF00072">
    <property type="entry name" value="Response_reg"/>
    <property type="match status" value="1"/>
</dbReference>
<dbReference type="RefSeq" id="WP_085086295.1">
    <property type="nucleotide sequence ID" value="NZ_FXAK01000005.1"/>
</dbReference>
<dbReference type="PROSITE" id="PS51755">
    <property type="entry name" value="OMPR_PHOB"/>
    <property type="match status" value="1"/>
</dbReference>
<dbReference type="Gene3D" id="1.10.10.10">
    <property type="entry name" value="Winged helix-like DNA-binding domain superfamily/Winged helix DNA-binding domain"/>
    <property type="match status" value="1"/>
</dbReference>
<dbReference type="GO" id="GO:0000976">
    <property type="term" value="F:transcription cis-regulatory region binding"/>
    <property type="evidence" value="ECO:0007669"/>
    <property type="project" value="TreeGrafter"/>
</dbReference>
<accession>A0A1X7FFZ7</accession>